<dbReference type="Pfam" id="PF18962">
    <property type="entry name" value="Por_Secre_tail"/>
    <property type="match status" value="1"/>
</dbReference>
<comment type="caution">
    <text evidence="7">The sequence shown here is derived from an EMBL/GenBank/DDBJ whole genome shotgun (WGS) entry which is preliminary data.</text>
</comment>
<evidence type="ECO:0000256" key="2">
    <source>
        <dbReference type="ARBA" id="ARBA00022722"/>
    </source>
</evidence>
<evidence type="ECO:0000313" key="7">
    <source>
        <dbReference type="EMBL" id="MFD0861857.1"/>
    </source>
</evidence>
<feature type="domain" description="Secretion system C-terminal sorting" evidence="6">
    <location>
        <begin position="585"/>
        <end position="653"/>
    </location>
</feature>
<dbReference type="PANTHER" id="PTHR33607:SF2">
    <property type="entry name" value="ENDONUCLEASE-1"/>
    <property type="match status" value="1"/>
</dbReference>
<dbReference type="InterPro" id="IPR044925">
    <property type="entry name" value="His-Me_finger_sf"/>
</dbReference>
<evidence type="ECO:0000256" key="1">
    <source>
        <dbReference type="ARBA" id="ARBA00006429"/>
    </source>
</evidence>
<keyword evidence="3" id="KW-0732">Signal</keyword>
<reference evidence="8" key="1">
    <citation type="journal article" date="2019" name="Int. J. Syst. Evol. Microbiol.">
        <title>The Global Catalogue of Microorganisms (GCM) 10K type strain sequencing project: providing services to taxonomists for standard genome sequencing and annotation.</title>
        <authorList>
            <consortium name="The Broad Institute Genomics Platform"/>
            <consortium name="The Broad Institute Genome Sequencing Center for Infectious Disease"/>
            <person name="Wu L."/>
            <person name="Ma J."/>
        </authorList>
    </citation>
    <scope>NUCLEOTIDE SEQUENCE [LARGE SCALE GENOMIC DNA]</scope>
    <source>
        <strain evidence="8">CCUG 62952</strain>
    </source>
</reference>
<protein>
    <submittedName>
        <fullName evidence="7">Endonuclease</fullName>
    </submittedName>
</protein>
<keyword evidence="7" id="KW-0255">Endonuclease</keyword>
<keyword evidence="2" id="KW-0540">Nuclease</keyword>
<dbReference type="Proteomes" id="UP001596978">
    <property type="component" value="Unassembled WGS sequence"/>
</dbReference>
<dbReference type="RefSeq" id="WP_386405667.1">
    <property type="nucleotide sequence ID" value="NZ_JBHTJH010000004.1"/>
</dbReference>
<gene>
    <name evidence="7" type="ORF">ACFQ1M_06535</name>
</gene>
<evidence type="ECO:0000313" key="8">
    <source>
        <dbReference type="Proteomes" id="UP001596978"/>
    </source>
</evidence>
<evidence type="ECO:0000259" key="6">
    <source>
        <dbReference type="Pfam" id="PF18962"/>
    </source>
</evidence>
<dbReference type="GO" id="GO:0004519">
    <property type="term" value="F:endonuclease activity"/>
    <property type="evidence" value="ECO:0007669"/>
    <property type="project" value="UniProtKB-KW"/>
</dbReference>
<evidence type="ECO:0000256" key="3">
    <source>
        <dbReference type="ARBA" id="ARBA00022729"/>
    </source>
</evidence>
<dbReference type="PANTHER" id="PTHR33607">
    <property type="entry name" value="ENDONUCLEASE-1"/>
    <property type="match status" value="1"/>
</dbReference>
<keyword evidence="8" id="KW-1185">Reference proteome</keyword>
<proteinExistence type="inferred from homology"/>
<comment type="similarity">
    <text evidence="1">Belongs to the EndA/NucM nuclease family.</text>
</comment>
<dbReference type="NCBIfam" id="TIGR04183">
    <property type="entry name" value="Por_Secre_tail"/>
    <property type="match status" value="1"/>
</dbReference>
<dbReference type="Pfam" id="PF04231">
    <property type="entry name" value="Endonuclease_1"/>
    <property type="match status" value="2"/>
</dbReference>
<organism evidence="7 8">
    <name type="scientific">Sungkyunkwania multivorans</name>
    <dbReference type="NCBI Taxonomy" id="1173618"/>
    <lineage>
        <taxon>Bacteria</taxon>
        <taxon>Pseudomonadati</taxon>
        <taxon>Bacteroidota</taxon>
        <taxon>Flavobacteriia</taxon>
        <taxon>Flavobacteriales</taxon>
        <taxon>Flavobacteriaceae</taxon>
        <taxon>Sungkyunkwania</taxon>
    </lineage>
</organism>
<dbReference type="Gene3D" id="2.60.40.2030">
    <property type="match status" value="1"/>
</dbReference>
<name>A0ABW3CYE8_9FLAO</name>
<feature type="region of interest" description="Disordered" evidence="5">
    <location>
        <begin position="446"/>
        <end position="476"/>
    </location>
</feature>
<dbReference type="SUPFAM" id="SSF141072">
    <property type="entry name" value="CalX-like"/>
    <property type="match status" value="1"/>
</dbReference>
<dbReference type="InterPro" id="IPR038081">
    <property type="entry name" value="CalX-like_sf"/>
</dbReference>
<dbReference type="SUPFAM" id="SSF54060">
    <property type="entry name" value="His-Me finger endonucleases"/>
    <property type="match status" value="1"/>
</dbReference>
<dbReference type="InterPro" id="IPR026444">
    <property type="entry name" value="Secre_tail"/>
</dbReference>
<sequence length="654" mass="71998">MLKYFLSLVTLLSVQYSIGQVVINELDADTPSTDTMEIIELKSTTPNFSLNGYVLVLFNGSTSGGDSSYFALDLDGFTTDVNGILLIGSNEVAPVPEFILFDNTIQNGTDAVAIYLGNDTDFPDGTLATTTNLIDALVYDTNDPDDTVLQGLLDVTMQINEGQNGNQSTESIQRRNDGTYEVKAPTPGANNDGSGVQFNGIAFSTTADEFNEGDSIDITFTTQTNVTSELNFDFTLANSTFNTTDYTGSTSVTIPTGQNSAIRTIQVTDDMNDEGDEIMKITFGAIPSGYNRLNDNKEIRIIDNDFTVAPWGTPLSPTFGNVTNTVPAGYYDSLDGLADAALVQAVQDIIADPVTVRAQTYADVIDILKEADQSPLNSNQVWLLYTEQQRRKIDFQSSGGSSVGLWNREHTYPRSRGGFNDIEADDIADGRDIFFPTRADSLRHANSDAHGLRATDGPENSTRGNKDYGEYSGPTGTQGSWQGDVARCIFFLTIRYNGLEVVNGDPANNTVGQLGDLATLLTWHRNDPPDDYEMNRNNVVYTWQFNRNPFIDQPDLAEYIWGNQVGNTWMNTLSIEESEFSNIEVFPNPVREKLFIKGLESRSVLNLYSVEGRRVYSTAFESETEIALNTLRSGVYILKITAQGKNFVRRLVIE</sequence>
<evidence type="ECO:0000256" key="5">
    <source>
        <dbReference type="SAM" id="MobiDB-lite"/>
    </source>
</evidence>
<evidence type="ECO:0000256" key="4">
    <source>
        <dbReference type="ARBA" id="ARBA00022801"/>
    </source>
</evidence>
<accession>A0ABW3CYE8</accession>
<dbReference type="InterPro" id="IPR007346">
    <property type="entry name" value="Endonuclease-I"/>
</dbReference>
<keyword evidence="4" id="KW-0378">Hydrolase</keyword>
<dbReference type="EMBL" id="JBHTJH010000004">
    <property type="protein sequence ID" value="MFD0861857.1"/>
    <property type="molecule type" value="Genomic_DNA"/>
</dbReference>